<keyword evidence="1" id="KW-0812">Transmembrane</keyword>
<keyword evidence="1" id="KW-1133">Transmembrane helix</keyword>
<feature type="transmembrane region" description="Helical" evidence="1">
    <location>
        <begin position="49"/>
        <end position="76"/>
    </location>
</feature>
<gene>
    <name evidence="2" type="ORF">UFOPK1410_00501</name>
</gene>
<dbReference type="Pfam" id="PF16316">
    <property type="entry name" value="DUF4956"/>
    <property type="match status" value="1"/>
</dbReference>
<keyword evidence="1" id="KW-0472">Membrane</keyword>
<proteinExistence type="predicted"/>
<dbReference type="EMBL" id="CAEZSH010000046">
    <property type="protein sequence ID" value="CAB4536742.1"/>
    <property type="molecule type" value="Genomic_DNA"/>
</dbReference>
<protein>
    <submittedName>
        <fullName evidence="2">Unannotated protein</fullName>
    </submittedName>
</protein>
<sequence>MNNFEQYLPFILSLLLDLASVALLAYVFYYRRHHNRDMLVAIAMINVTLFSLAGALASFTLSLGVGFALFAVISIIRLRSDEAGWIEMTYLLVSLSTGLILGLPGFSLVQQAIYASVLVTAMFALDHPKLLGSSKIRKINITLDGTDLGSDLKTRVEEMLGRGVDEVTIKSVTANPPATKVEIRFKESI</sequence>
<dbReference type="AlphaFoldDB" id="A0A6J6BCR1"/>
<accession>A0A6J6BCR1</accession>
<evidence type="ECO:0000313" key="2">
    <source>
        <dbReference type="EMBL" id="CAB4536742.1"/>
    </source>
</evidence>
<evidence type="ECO:0000256" key="1">
    <source>
        <dbReference type="SAM" id="Phobius"/>
    </source>
</evidence>
<feature type="transmembrane region" description="Helical" evidence="1">
    <location>
        <begin position="7"/>
        <end position="29"/>
    </location>
</feature>
<organism evidence="2">
    <name type="scientific">freshwater metagenome</name>
    <dbReference type="NCBI Taxonomy" id="449393"/>
    <lineage>
        <taxon>unclassified sequences</taxon>
        <taxon>metagenomes</taxon>
        <taxon>ecological metagenomes</taxon>
    </lineage>
</organism>
<reference evidence="2" key="1">
    <citation type="submission" date="2020-05" db="EMBL/GenBank/DDBJ databases">
        <authorList>
            <person name="Chiriac C."/>
            <person name="Salcher M."/>
            <person name="Ghai R."/>
            <person name="Kavagutti S V."/>
        </authorList>
    </citation>
    <scope>NUCLEOTIDE SEQUENCE</scope>
</reference>
<dbReference type="InterPro" id="IPR032531">
    <property type="entry name" value="DUF4956"/>
</dbReference>
<feature type="transmembrane region" description="Helical" evidence="1">
    <location>
        <begin position="88"/>
        <end position="106"/>
    </location>
</feature>
<name>A0A6J6BCR1_9ZZZZ</name>